<reference evidence="2" key="1">
    <citation type="submission" date="2017-01" db="EMBL/GenBank/DDBJ databases">
        <title>Comparative genomics of anhydrobiosis in the tardigrade Hypsibius dujardini.</title>
        <authorList>
            <person name="Yoshida Y."/>
            <person name="Koutsovoulos G."/>
            <person name="Laetsch D."/>
            <person name="Stevens L."/>
            <person name="Kumar S."/>
            <person name="Horikawa D."/>
            <person name="Ishino K."/>
            <person name="Komine S."/>
            <person name="Tomita M."/>
            <person name="Blaxter M."/>
            <person name="Arakawa K."/>
        </authorList>
    </citation>
    <scope>NUCLEOTIDE SEQUENCE [LARGE SCALE GENOMIC DNA]</scope>
    <source>
        <strain evidence="2">Z151</strain>
    </source>
</reference>
<proteinExistence type="predicted"/>
<organism evidence="1 2">
    <name type="scientific">Hypsibius exemplaris</name>
    <name type="common">Freshwater tardigrade</name>
    <dbReference type="NCBI Taxonomy" id="2072580"/>
    <lineage>
        <taxon>Eukaryota</taxon>
        <taxon>Metazoa</taxon>
        <taxon>Ecdysozoa</taxon>
        <taxon>Tardigrada</taxon>
        <taxon>Eutardigrada</taxon>
        <taxon>Parachela</taxon>
        <taxon>Hypsibioidea</taxon>
        <taxon>Hypsibiidae</taxon>
        <taxon>Hypsibius</taxon>
    </lineage>
</organism>
<dbReference type="AlphaFoldDB" id="A0A9X6NPS0"/>
<name>A0A9X6NPS0_HYPEX</name>
<dbReference type="EMBL" id="MTYJ01000407">
    <property type="protein sequence ID" value="OWA54446.1"/>
    <property type="molecule type" value="Genomic_DNA"/>
</dbReference>
<accession>A0A9X6NPS0</accession>
<sequence length="225" mass="24355">MDEIAVDALDFHETACLASAAVADCFKVEGVSETAAELNEDTASEEPESSTIVIEEVSFVQKNARPIDTFAASSPTPLFANDLAVNQTGISAFENWFSFEGKSAALAQLYGTALENVADVLSAIANNIWREMSTDGHQKWTLDSADSSARPCSSHAVDFPDVMSRICSSQPQCPQQTVTTAGSSPLELISIPALPDEDKPNNPEWMQKKKLNVHQRNFASQADWV</sequence>
<comment type="caution">
    <text evidence="1">The sequence shown here is derived from an EMBL/GenBank/DDBJ whole genome shotgun (WGS) entry which is preliminary data.</text>
</comment>
<dbReference type="Proteomes" id="UP000192578">
    <property type="component" value="Unassembled WGS sequence"/>
</dbReference>
<protein>
    <submittedName>
        <fullName evidence="1">Uncharacterized protein</fullName>
    </submittedName>
</protein>
<evidence type="ECO:0000313" key="1">
    <source>
        <dbReference type="EMBL" id="OWA54446.1"/>
    </source>
</evidence>
<keyword evidence="2" id="KW-1185">Reference proteome</keyword>
<evidence type="ECO:0000313" key="2">
    <source>
        <dbReference type="Proteomes" id="UP000192578"/>
    </source>
</evidence>
<gene>
    <name evidence="1" type="ORF">BV898_18848</name>
</gene>